<dbReference type="EMBL" id="SDRB02009218">
    <property type="protein sequence ID" value="THG08633.1"/>
    <property type="molecule type" value="Genomic_DNA"/>
</dbReference>
<evidence type="ECO:0000313" key="5">
    <source>
        <dbReference type="EMBL" id="THG08633.1"/>
    </source>
</evidence>
<dbReference type="InterPro" id="IPR001938">
    <property type="entry name" value="Thaumatin"/>
</dbReference>
<dbReference type="SUPFAM" id="SSF49870">
    <property type="entry name" value="Osmotin, thaumatin-like protein"/>
    <property type="match status" value="2"/>
</dbReference>
<dbReference type="STRING" id="542762.A0A4S4DYV8"/>
<dbReference type="SMART" id="SM00205">
    <property type="entry name" value="THN"/>
    <property type="match status" value="2"/>
</dbReference>
<protein>
    <recommendedName>
        <fullName evidence="7">Thaumatin-like protein</fullName>
    </recommendedName>
</protein>
<dbReference type="PANTHER" id="PTHR31048">
    <property type="entry name" value="OS03G0233200 PROTEIN"/>
    <property type="match status" value="1"/>
</dbReference>
<dbReference type="Gene3D" id="2.60.110.10">
    <property type="entry name" value="Thaumatin"/>
    <property type="match status" value="2"/>
</dbReference>
<dbReference type="InterPro" id="IPR017949">
    <property type="entry name" value="Thaumatin_CS"/>
</dbReference>
<keyword evidence="6" id="KW-1185">Reference proteome</keyword>
<gene>
    <name evidence="5" type="ORF">TEA_012727</name>
</gene>
<dbReference type="InterPro" id="IPR037176">
    <property type="entry name" value="Osmotin/thaumatin-like_sf"/>
</dbReference>
<dbReference type="AlphaFoldDB" id="A0A4S4DYV8"/>
<sequence length="413" mass="44901">MRPWRRSRLRKKTAMEEEEKVGRFSRGHAATINIINNCPFTVWAAAVPGGGRQLDRGQTWAINPPAGTKGARVWARTGCTFDGTGRGRCQTGDCNGLRECQAYGAPPNTLAEYALNQFNNLDFFDISLVDGFNVPMDFSPTSNGCTRGIKCTVDIKGQCPNELRAPGGCNNPCTVFKTDQYCCNSGNCGPTNYSRFFKDRCPDAYSYPKDDQTSTFTCNGGTNYKGAAVPGGGRQLDGGQTWTISPAPGTMQARVWARTGCFFDVAGRGGCQTGDCNGLLKCQAYGKPPNTLAEYALNQFNNLDFFDISLVDGFNVPMEFSPTSNGCTRGIKCNADINGQCPNELRAQGGCNNPCTVFKTDEYCCNSGSCGPTNYSKFFKDRCPDAYSYPKDDQTSTFTCPTSTNYKVVFCAP</sequence>
<evidence type="ECO:0000256" key="2">
    <source>
        <dbReference type="ARBA" id="ARBA00010607"/>
    </source>
</evidence>
<evidence type="ECO:0008006" key="7">
    <source>
        <dbReference type="Google" id="ProtNLM"/>
    </source>
</evidence>
<dbReference type="Proteomes" id="UP000306102">
    <property type="component" value="Unassembled WGS sequence"/>
</dbReference>
<dbReference type="GO" id="GO:0005576">
    <property type="term" value="C:extracellular region"/>
    <property type="evidence" value="ECO:0007669"/>
    <property type="project" value="UniProtKB-SubCell"/>
</dbReference>
<dbReference type="PROSITE" id="PS51367">
    <property type="entry name" value="THAUMATIN_2"/>
    <property type="match status" value="2"/>
</dbReference>
<evidence type="ECO:0000256" key="1">
    <source>
        <dbReference type="ARBA" id="ARBA00004613"/>
    </source>
</evidence>
<evidence type="ECO:0000256" key="3">
    <source>
        <dbReference type="ARBA" id="ARBA00022525"/>
    </source>
</evidence>
<evidence type="ECO:0000256" key="4">
    <source>
        <dbReference type="ARBA" id="ARBA00023157"/>
    </source>
</evidence>
<comment type="similarity">
    <text evidence="2">Belongs to the thaumatin family.</text>
</comment>
<proteinExistence type="inferred from homology"/>
<reference evidence="5 6" key="1">
    <citation type="journal article" date="2018" name="Proc. Natl. Acad. Sci. U.S.A.">
        <title>Draft genome sequence of Camellia sinensis var. sinensis provides insights into the evolution of the tea genome and tea quality.</title>
        <authorList>
            <person name="Wei C."/>
            <person name="Yang H."/>
            <person name="Wang S."/>
            <person name="Zhao J."/>
            <person name="Liu C."/>
            <person name="Gao L."/>
            <person name="Xia E."/>
            <person name="Lu Y."/>
            <person name="Tai Y."/>
            <person name="She G."/>
            <person name="Sun J."/>
            <person name="Cao H."/>
            <person name="Tong W."/>
            <person name="Gao Q."/>
            <person name="Li Y."/>
            <person name="Deng W."/>
            <person name="Jiang X."/>
            <person name="Wang W."/>
            <person name="Chen Q."/>
            <person name="Zhang S."/>
            <person name="Li H."/>
            <person name="Wu J."/>
            <person name="Wang P."/>
            <person name="Li P."/>
            <person name="Shi C."/>
            <person name="Zheng F."/>
            <person name="Jian J."/>
            <person name="Huang B."/>
            <person name="Shan D."/>
            <person name="Shi M."/>
            <person name="Fang C."/>
            <person name="Yue Y."/>
            <person name="Li F."/>
            <person name="Li D."/>
            <person name="Wei S."/>
            <person name="Han B."/>
            <person name="Jiang C."/>
            <person name="Yin Y."/>
            <person name="Xia T."/>
            <person name="Zhang Z."/>
            <person name="Bennetzen J.L."/>
            <person name="Zhao S."/>
            <person name="Wan X."/>
        </authorList>
    </citation>
    <scope>NUCLEOTIDE SEQUENCE [LARGE SCALE GENOMIC DNA]</scope>
    <source>
        <strain evidence="6">cv. Shuchazao</strain>
        <tissue evidence="5">Leaf</tissue>
    </source>
</reference>
<dbReference type="PROSITE" id="PS00316">
    <property type="entry name" value="THAUMATIN_1"/>
    <property type="match status" value="2"/>
</dbReference>
<evidence type="ECO:0000313" key="6">
    <source>
        <dbReference type="Proteomes" id="UP000306102"/>
    </source>
</evidence>
<dbReference type="FunFam" id="2.60.110.10:FF:000003">
    <property type="entry name" value="Thaumatin I"/>
    <property type="match status" value="2"/>
</dbReference>
<dbReference type="Pfam" id="PF00314">
    <property type="entry name" value="Thaumatin"/>
    <property type="match status" value="2"/>
</dbReference>
<keyword evidence="4" id="KW-1015">Disulfide bond</keyword>
<comment type="subcellular location">
    <subcellularLocation>
        <location evidence="1">Secreted</location>
    </subcellularLocation>
</comment>
<keyword evidence="3" id="KW-0964">Secreted</keyword>
<dbReference type="PRINTS" id="PR00347">
    <property type="entry name" value="THAUMATIN"/>
</dbReference>
<name>A0A4S4DYV8_CAMSN</name>
<comment type="caution">
    <text evidence="5">The sequence shown here is derived from an EMBL/GenBank/DDBJ whole genome shotgun (WGS) entry which is preliminary data.</text>
</comment>
<organism evidence="5 6">
    <name type="scientific">Camellia sinensis var. sinensis</name>
    <name type="common">China tea</name>
    <dbReference type="NCBI Taxonomy" id="542762"/>
    <lineage>
        <taxon>Eukaryota</taxon>
        <taxon>Viridiplantae</taxon>
        <taxon>Streptophyta</taxon>
        <taxon>Embryophyta</taxon>
        <taxon>Tracheophyta</taxon>
        <taxon>Spermatophyta</taxon>
        <taxon>Magnoliopsida</taxon>
        <taxon>eudicotyledons</taxon>
        <taxon>Gunneridae</taxon>
        <taxon>Pentapetalae</taxon>
        <taxon>asterids</taxon>
        <taxon>Ericales</taxon>
        <taxon>Theaceae</taxon>
        <taxon>Camellia</taxon>
    </lineage>
</organism>
<accession>A0A4S4DYV8</accession>